<gene>
    <name evidence="1" type="ORF">J2S24_001160</name>
</gene>
<sequence length="223" mass="24414">MAFSKKMVGQQEIVPGPVQPGQLPEPTEITCIEVTKIYDACSQRICLDDIPPITFVPTNLTLTPSFGGCENITVSLVTPPGFVITPLPDREGFARVEATFQVTFDIVINYPDGTTQTLPGNTTTFNKDIVLYVPDPNVAIMKYEALAECLYGKVNLGVTTTVEVIIGVWIVIKSAVDVQLLVPSYGFCPTPAACEEFVTDVCEIFNQKPFPSFDPPQMQQNPY</sequence>
<name>A0ABT9M458_9THEO</name>
<reference evidence="1 2" key="1">
    <citation type="submission" date="2023-07" db="EMBL/GenBank/DDBJ databases">
        <title>Genomic Encyclopedia of Type Strains, Phase IV (KMG-IV): sequencing the most valuable type-strain genomes for metagenomic binning, comparative biology and taxonomic classification.</title>
        <authorList>
            <person name="Goeker M."/>
        </authorList>
    </citation>
    <scope>NUCLEOTIDE SEQUENCE [LARGE SCALE GENOMIC DNA]</scope>
    <source>
        <strain evidence="1 2">DSM 25963</strain>
    </source>
</reference>
<evidence type="ECO:0000313" key="1">
    <source>
        <dbReference type="EMBL" id="MDP9750685.1"/>
    </source>
</evidence>
<organism evidence="1 2">
    <name type="scientific">Thermoanaerobacter pentosaceus</name>
    <dbReference type="NCBI Taxonomy" id="694059"/>
    <lineage>
        <taxon>Bacteria</taxon>
        <taxon>Bacillati</taxon>
        <taxon>Bacillota</taxon>
        <taxon>Clostridia</taxon>
        <taxon>Thermoanaerobacterales</taxon>
        <taxon>Thermoanaerobacteraceae</taxon>
        <taxon>Thermoanaerobacter</taxon>
    </lineage>
</organism>
<accession>A0ABT9M458</accession>
<proteinExistence type="predicted"/>
<evidence type="ECO:0000313" key="2">
    <source>
        <dbReference type="Proteomes" id="UP001223886"/>
    </source>
</evidence>
<comment type="caution">
    <text evidence="1">The sequence shown here is derived from an EMBL/GenBank/DDBJ whole genome shotgun (WGS) entry which is preliminary data.</text>
</comment>
<protein>
    <submittedName>
        <fullName evidence="1">Uncharacterized protein</fullName>
    </submittedName>
</protein>
<keyword evidence="2" id="KW-1185">Reference proteome</keyword>
<dbReference type="EMBL" id="JAURUP010000010">
    <property type="protein sequence ID" value="MDP9750685.1"/>
    <property type="molecule type" value="Genomic_DNA"/>
</dbReference>
<dbReference type="RefSeq" id="WP_214495554.1">
    <property type="nucleotide sequence ID" value="NZ_JAURUP010000010.1"/>
</dbReference>
<dbReference type="Proteomes" id="UP001223886">
    <property type="component" value="Unassembled WGS sequence"/>
</dbReference>